<feature type="domain" description="ABC transporter" evidence="4">
    <location>
        <begin position="3"/>
        <end position="229"/>
    </location>
</feature>
<dbReference type="InterPro" id="IPR051782">
    <property type="entry name" value="ABC_Transporter_VariousFunc"/>
</dbReference>
<sequence length="294" mass="33702">MTFEIQQLNKSFGQYHAVNNLNIKLEEGHILGMLGRNGAGKTTTIRMILDIIKPDSGSILWQGRPFSKKELTIGYLPEERGLYPKMNVLEQLIYLARLEGVPTKIAKQQALNWIERLDMTTTIKKKTEELSKGNQQKIQLISCLLHDPDFIILDEPFSGLDPVNAEMLKDVVKDLIKKRKTIIFCSHQMDSVETFCEQICMMKNGIKVLSGSLSEIKKSYGYRYLDIQSDENLETVLKERGISFEKQNKTFSIKLKNDQTPLDLIQEVEKSYGLRSVYLREPSLHQIFIEKTGA</sequence>
<keyword evidence="2" id="KW-0547">Nucleotide-binding</keyword>
<dbReference type="InterPro" id="IPR003593">
    <property type="entry name" value="AAA+_ATPase"/>
</dbReference>
<organism evidence="5 6">
    <name type="scientific">Bacillus weihaiensis</name>
    <dbReference type="NCBI Taxonomy" id="1547283"/>
    <lineage>
        <taxon>Bacteria</taxon>
        <taxon>Bacillati</taxon>
        <taxon>Bacillota</taxon>
        <taxon>Bacilli</taxon>
        <taxon>Bacillales</taxon>
        <taxon>Bacillaceae</taxon>
        <taxon>Bacillus</taxon>
    </lineage>
</organism>
<dbReference type="KEGG" id="bwh:A9C19_17605"/>
<dbReference type="STRING" id="1547283.A9C19_17605"/>
<dbReference type="Gene3D" id="3.40.50.300">
    <property type="entry name" value="P-loop containing nucleotide triphosphate hydrolases"/>
    <property type="match status" value="1"/>
</dbReference>
<reference evidence="5 6" key="1">
    <citation type="journal article" date="2016" name="Sci. Rep.">
        <title>Complete genome sequence and transcriptomic analysis of a novel marine strain Bacillus weihaiensis reveals the mechanism of brown algae degradation.</title>
        <authorList>
            <person name="Zhu Y."/>
            <person name="Chen P."/>
            <person name="Bao Y."/>
            <person name="Men Y."/>
            <person name="Zeng Y."/>
            <person name="Yang J."/>
            <person name="Sun J."/>
            <person name="Sun Y."/>
        </authorList>
    </citation>
    <scope>NUCLEOTIDE SEQUENCE [LARGE SCALE GENOMIC DNA]</scope>
    <source>
        <strain evidence="5 6">Alg07</strain>
    </source>
</reference>
<dbReference type="PROSITE" id="PS50893">
    <property type="entry name" value="ABC_TRANSPORTER_2"/>
    <property type="match status" value="1"/>
</dbReference>
<dbReference type="InterPro" id="IPR017871">
    <property type="entry name" value="ABC_transporter-like_CS"/>
</dbReference>
<dbReference type="OrthoDB" id="9801987at2"/>
<dbReference type="InterPro" id="IPR003439">
    <property type="entry name" value="ABC_transporter-like_ATP-bd"/>
</dbReference>
<evidence type="ECO:0000259" key="4">
    <source>
        <dbReference type="PROSITE" id="PS50893"/>
    </source>
</evidence>
<dbReference type="PROSITE" id="PS00211">
    <property type="entry name" value="ABC_TRANSPORTER_1"/>
    <property type="match status" value="1"/>
</dbReference>
<keyword evidence="6" id="KW-1185">Reference proteome</keyword>
<dbReference type="EMBL" id="CP016020">
    <property type="protein sequence ID" value="APH06402.1"/>
    <property type="molecule type" value="Genomic_DNA"/>
</dbReference>
<proteinExistence type="predicted"/>
<dbReference type="Proteomes" id="UP000181936">
    <property type="component" value="Chromosome"/>
</dbReference>
<keyword evidence="1" id="KW-0813">Transport</keyword>
<dbReference type="GO" id="GO:0016887">
    <property type="term" value="F:ATP hydrolysis activity"/>
    <property type="evidence" value="ECO:0007669"/>
    <property type="project" value="InterPro"/>
</dbReference>
<dbReference type="GO" id="GO:0005524">
    <property type="term" value="F:ATP binding"/>
    <property type="evidence" value="ECO:0007669"/>
    <property type="project" value="UniProtKB-KW"/>
</dbReference>
<dbReference type="InterPro" id="IPR027417">
    <property type="entry name" value="P-loop_NTPase"/>
</dbReference>
<dbReference type="PANTHER" id="PTHR42939:SF1">
    <property type="entry name" value="ABC TRANSPORTER ATP-BINDING PROTEIN ALBC-RELATED"/>
    <property type="match status" value="1"/>
</dbReference>
<dbReference type="RefSeq" id="WP_072581201.1">
    <property type="nucleotide sequence ID" value="NZ_CP016020.1"/>
</dbReference>
<gene>
    <name evidence="5" type="ORF">A9C19_17605</name>
</gene>
<protein>
    <submittedName>
        <fullName evidence="5">ABC transporter ATP-binding protein</fullName>
    </submittedName>
</protein>
<evidence type="ECO:0000256" key="3">
    <source>
        <dbReference type="ARBA" id="ARBA00022840"/>
    </source>
</evidence>
<dbReference type="InterPro" id="IPR025302">
    <property type="entry name" value="DrrA1/2-like_C"/>
</dbReference>
<evidence type="ECO:0000313" key="6">
    <source>
        <dbReference type="Proteomes" id="UP000181936"/>
    </source>
</evidence>
<evidence type="ECO:0000256" key="1">
    <source>
        <dbReference type="ARBA" id="ARBA00022448"/>
    </source>
</evidence>
<evidence type="ECO:0000313" key="5">
    <source>
        <dbReference type="EMBL" id="APH06402.1"/>
    </source>
</evidence>
<dbReference type="PANTHER" id="PTHR42939">
    <property type="entry name" value="ABC TRANSPORTER ATP-BINDING PROTEIN ALBC-RELATED"/>
    <property type="match status" value="1"/>
</dbReference>
<evidence type="ECO:0000256" key="2">
    <source>
        <dbReference type="ARBA" id="ARBA00022741"/>
    </source>
</evidence>
<keyword evidence="3 5" id="KW-0067">ATP-binding</keyword>
<dbReference type="Pfam" id="PF00005">
    <property type="entry name" value="ABC_tran"/>
    <property type="match status" value="1"/>
</dbReference>
<dbReference type="SMART" id="SM00382">
    <property type="entry name" value="AAA"/>
    <property type="match status" value="1"/>
</dbReference>
<accession>A0A1L3MVQ6</accession>
<dbReference type="Pfam" id="PF13732">
    <property type="entry name" value="DrrA1-3_C"/>
    <property type="match status" value="1"/>
</dbReference>
<dbReference type="SUPFAM" id="SSF52540">
    <property type="entry name" value="P-loop containing nucleoside triphosphate hydrolases"/>
    <property type="match status" value="1"/>
</dbReference>
<name>A0A1L3MVQ6_9BACI</name>
<dbReference type="AlphaFoldDB" id="A0A1L3MVQ6"/>